<evidence type="ECO:0000259" key="2">
    <source>
        <dbReference type="SMART" id="SM00460"/>
    </source>
</evidence>
<dbReference type="InterPro" id="IPR052901">
    <property type="entry name" value="Bact_TGase-like"/>
</dbReference>
<comment type="caution">
    <text evidence="3">The sequence shown here is derived from an EMBL/GenBank/DDBJ whole genome shotgun (WGS) entry which is preliminary data.</text>
</comment>
<evidence type="ECO:0000313" key="3">
    <source>
        <dbReference type="EMBL" id="TWI53449.1"/>
    </source>
</evidence>
<dbReference type="OrthoDB" id="9804872at2"/>
<name>A0A562Q9Q0_9PSED</name>
<keyword evidence="3" id="KW-0645">Protease</keyword>
<dbReference type="GO" id="GO:0008233">
    <property type="term" value="F:peptidase activity"/>
    <property type="evidence" value="ECO:0007669"/>
    <property type="project" value="UniProtKB-KW"/>
</dbReference>
<sequence length="664" mass="74810">MSAMQHIPRVALTWLLVAQVLVILPHLGHVPLWIVGLWLGCAGWRVQQFRMRARAPRRLEKVGLMLAAGIGVWLAGGSIIGLEGGTVLLIAMFVLKLVEMNTRRDALVVIFLGFFAVVIAYLFNDSVLAASYSLLPVAALLASLIGLQQSRFATRPWASLKLATVLLLQAVPLMIVLFLFFPRLGPLWSMPQAGDKAVTGLSDTIAPGEIAELSQSTERAFRVSFEGPVPPRTLLYWRAVTFERFDGQRWSISPNSAYLPSPSWQPVGVPLRYTVIMEPSRRPWLFALDVPQTSLADVKLASDFHLHRRVPVNVPLMYSVSSWPQATRELTLSPAVLQQSLQLPAKGDPRTRAWAQALRQRYAEPHALIAAILATFRTEPFVYTLKPPAGGENANDAFLFDHRRGFCAHYAGAMTFLLRAAGIPARMVAGYQGGEFNPTGQYLTVRQLDAHAWVEYWLPGRGWVSADPTAQVAPERIEQGLEEALGSVRGEGAFLEQSPFSPMRYRQFAWLNEARLNWDRLNYSWQRWVLGYQAETQSTLLRNWFGRLDTTVFVVALVSGMVILLSLAGLWLFKPWQRERDTHKRIFSRFERLLQRHGLKRETGEGAHAFTQRAMQALPKQAEQIKAFGLEFERQRYGHESHDSSVLERHLQAVKRSLSHSQRE</sequence>
<dbReference type="SUPFAM" id="SSF54001">
    <property type="entry name" value="Cysteine proteinases"/>
    <property type="match status" value="1"/>
</dbReference>
<dbReference type="RefSeq" id="WP_145142474.1">
    <property type="nucleotide sequence ID" value="NZ_VLKY01000008.1"/>
</dbReference>
<feature type="domain" description="Transglutaminase-like" evidence="2">
    <location>
        <begin position="399"/>
        <end position="470"/>
    </location>
</feature>
<dbReference type="AlphaFoldDB" id="A0A562Q9Q0"/>
<feature type="transmembrane region" description="Helical" evidence="1">
    <location>
        <begin position="7"/>
        <end position="24"/>
    </location>
</feature>
<dbReference type="Pfam" id="PF13559">
    <property type="entry name" value="DUF4129"/>
    <property type="match status" value="1"/>
</dbReference>
<feature type="transmembrane region" description="Helical" evidence="1">
    <location>
        <begin position="80"/>
        <end position="98"/>
    </location>
</feature>
<dbReference type="Pfam" id="PF01841">
    <property type="entry name" value="Transglut_core"/>
    <property type="match status" value="1"/>
</dbReference>
<organism evidence="3 4">
    <name type="scientific">Pseudomonas duriflava</name>
    <dbReference type="NCBI Taxonomy" id="459528"/>
    <lineage>
        <taxon>Bacteria</taxon>
        <taxon>Pseudomonadati</taxon>
        <taxon>Pseudomonadota</taxon>
        <taxon>Gammaproteobacteria</taxon>
        <taxon>Pseudomonadales</taxon>
        <taxon>Pseudomonadaceae</taxon>
        <taxon>Pseudomonas</taxon>
    </lineage>
</organism>
<keyword evidence="1" id="KW-0472">Membrane</keyword>
<dbReference type="Proteomes" id="UP000316905">
    <property type="component" value="Unassembled WGS sequence"/>
</dbReference>
<feature type="transmembrane region" description="Helical" evidence="1">
    <location>
        <begin position="105"/>
        <end position="123"/>
    </location>
</feature>
<dbReference type="InterPro" id="IPR038765">
    <property type="entry name" value="Papain-like_cys_pep_sf"/>
</dbReference>
<dbReference type="InterPro" id="IPR025403">
    <property type="entry name" value="TgpA-like_C"/>
</dbReference>
<keyword evidence="4" id="KW-1185">Reference proteome</keyword>
<evidence type="ECO:0000256" key="1">
    <source>
        <dbReference type="SAM" id="Phobius"/>
    </source>
</evidence>
<dbReference type="PANTHER" id="PTHR42736">
    <property type="entry name" value="PROTEIN-GLUTAMINE GAMMA-GLUTAMYLTRANSFERASE"/>
    <property type="match status" value="1"/>
</dbReference>
<proteinExistence type="predicted"/>
<dbReference type="Gene3D" id="3.10.620.30">
    <property type="match status" value="1"/>
</dbReference>
<feature type="transmembrane region" description="Helical" evidence="1">
    <location>
        <begin position="159"/>
        <end position="181"/>
    </location>
</feature>
<dbReference type="Pfam" id="PF11992">
    <property type="entry name" value="TgpA_N"/>
    <property type="match status" value="1"/>
</dbReference>
<keyword evidence="1" id="KW-0812">Transmembrane</keyword>
<reference evidence="3 4" key="1">
    <citation type="journal article" date="2015" name="Stand. Genomic Sci.">
        <title>Genomic Encyclopedia of Bacterial and Archaeal Type Strains, Phase III: the genomes of soil and plant-associated and newly described type strains.</title>
        <authorList>
            <person name="Whitman W.B."/>
            <person name="Woyke T."/>
            <person name="Klenk H.P."/>
            <person name="Zhou Y."/>
            <person name="Lilburn T.G."/>
            <person name="Beck B.J."/>
            <person name="De Vos P."/>
            <person name="Vandamme P."/>
            <person name="Eisen J.A."/>
            <person name="Garrity G."/>
            <person name="Hugenholtz P."/>
            <person name="Kyrpides N.C."/>
        </authorList>
    </citation>
    <scope>NUCLEOTIDE SEQUENCE [LARGE SCALE GENOMIC DNA]</scope>
    <source>
        <strain evidence="3 4">CGMCC 1.6858</strain>
    </source>
</reference>
<dbReference type="PANTHER" id="PTHR42736:SF1">
    <property type="entry name" value="PROTEIN-GLUTAMINE GAMMA-GLUTAMYLTRANSFERASE"/>
    <property type="match status" value="1"/>
</dbReference>
<keyword evidence="1" id="KW-1133">Transmembrane helix</keyword>
<gene>
    <name evidence="3" type="ORF">IQ22_02665</name>
</gene>
<dbReference type="GO" id="GO:0006508">
    <property type="term" value="P:proteolysis"/>
    <property type="evidence" value="ECO:0007669"/>
    <property type="project" value="UniProtKB-KW"/>
</dbReference>
<protein>
    <submittedName>
        <fullName evidence="3">Transglutaminase-like putative cysteine protease</fullName>
    </submittedName>
</protein>
<feature type="transmembrane region" description="Helical" evidence="1">
    <location>
        <begin position="129"/>
        <end position="147"/>
    </location>
</feature>
<dbReference type="EMBL" id="VLKY01000008">
    <property type="protein sequence ID" value="TWI53449.1"/>
    <property type="molecule type" value="Genomic_DNA"/>
</dbReference>
<dbReference type="InterPro" id="IPR021878">
    <property type="entry name" value="TgpA_N"/>
</dbReference>
<accession>A0A562Q9Q0</accession>
<evidence type="ECO:0000313" key="4">
    <source>
        <dbReference type="Proteomes" id="UP000316905"/>
    </source>
</evidence>
<dbReference type="InterPro" id="IPR002931">
    <property type="entry name" value="Transglutaminase-like"/>
</dbReference>
<feature type="transmembrane region" description="Helical" evidence="1">
    <location>
        <begin position="552"/>
        <end position="573"/>
    </location>
</feature>
<keyword evidence="3" id="KW-0378">Hydrolase</keyword>
<dbReference type="SMART" id="SM00460">
    <property type="entry name" value="TGc"/>
    <property type="match status" value="1"/>
</dbReference>